<dbReference type="AlphaFoldDB" id="A0A089RZH7"/>
<evidence type="ECO:0000313" key="2">
    <source>
        <dbReference type="Proteomes" id="UP000029488"/>
    </source>
</evidence>
<sequence length="107" mass="12709">MMGCDYMEKKFEEVYVNYVMDIDELYEKGFSTSISKLKNEEVEEITVRLNHLQLPKKYIEFSNETNNCIVSFDKKLPLIKKLKEKSIFLDRIDVYIKLSVNINSLQN</sequence>
<dbReference type="EMBL" id="CP007649">
    <property type="protein sequence ID" value="AIR11812.1"/>
    <property type="molecule type" value="Genomic_DNA"/>
</dbReference>
<name>A0A089RZH7_9LACO</name>
<proteinExistence type="predicted"/>
<protein>
    <submittedName>
        <fullName evidence="1">Uncharacterized protein</fullName>
    </submittedName>
</protein>
<reference evidence="1 2" key="1">
    <citation type="journal article" date="2014" name="BMC Genomics">
        <title>Unusual genome complexity in Lactobacillus salivarius JCM1046.</title>
        <authorList>
            <person name="Raftis E.J."/>
            <person name="Forde B.M."/>
            <person name="Claesson M.J."/>
            <person name="O'Toole P.W."/>
        </authorList>
    </citation>
    <scope>NUCLEOTIDE SEQUENCE [LARGE SCALE GENOMIC DNA]</scope>
    <source>
        <strain evidence="1 2">JCM1046</strain>
        <plasmid evidence="1 2">pLMP1046</plasmid>
    </source>
</reference>
<accession>A0A089RZH7</accession>
<dbReference type="Proteomes" id="UP000029488">
    <property type="component" value="Plasmid pLMP1046"/>
</dbReference>
<keyword evidence="1" id="KW-0614">Plasmid</keyword>
<dbReference type="KEGG" id="lsj:LSJ_4035"/>
<geneLocation type="plasmid" evidence="1 2">
    <name>pLMP1046</name>
</geneLocation>
<evidence type="ECO:0000313" key="1">
    <source>
        <dbReference type="EMBL" id="AIR11812.1"/>
    </source>
</evidence>
<gene>
    <name evidence="1" type="ORF">LSJ_4035</name>
</gene>
<organism evidence="1 2">
    <name type="scientific">Ligilactobacillus salivarius</name>
    <dbReference type="NCBI Taxonomy" id="1624"/>
    <lineage>
        <taxon>Bacteria</taxon>
        <taxon>Bacillati</taxon>
        <taxon>Bacillota</taxon>
        <taxon>Bacilli</taxon>
        <taxon>Lactobacillales</taxon>
        <taxon>Lactobacillaceae</taxon>
        <taxon>Ligilactobacillus</taxon>
    </lineage>
</organism>